<keyword evidence="2" id="KW-0813">Transport</keyword>
<comment type="subcellular location">
    <subcellularLocation>
        <location evidence="1">Cell membrane</location>
        <topology evidence="1">Multi-pass membrane protein</topology>
    </subcellularLocation>
</comment>
<dbReference type="Proteomes" id="UP000287519">
    <property type="component" value="Unassembled WGS sequence"/>
</dbReference>
<evidence type="ECO:0000256" key="2">
    <source>
        <dbReference type="ARBA" id="ARBA00022448"/>
    </source>
</evidence>
<accession>A0A402C780</accession>
<evidence type="ECO:0000256" key="1">
    <source>
        <dbReference type="ARBA" id="ARBA00004651"/>
    </source>
</evidence>
<name>A0A402C780_RHOWR</name>
<keyword evidence="3" id="KW-1003">Cell membrane</keyword>
<dbReference type="EMBL" id="BHYM01000027">
    <property type="protein sequence ID" value="GCE39485.1"/>
    <property type="molecule type" value="Genomic_DNA"/>
</dbReference>
<keyword evidence="6" id="KW-1185">Reference proteome</keyword>
<keyword evidence="4" id="KW-0472">Membrane</keyword>
<reference evidence="5 6" key="1">
    <citation type="submission" date="2018-11" db="EMBL/GenBank/DDBJ databases">
        <title>Microbial catabolism of amino acid.</title>
        <authorList>
            <person name="Hibi M."/>
            <person name="Ogawa J."/>
        </authorList>
    </citation>
    <scope>NUCLEOTIDE SEQUENCE [LARGE SCALE GENOMIC DNA]</scope>
    <source>
        <strain evidence="5 6">C31-06</strain>
    </source>
</reference>
<evidence type="ECO:0000313" key="6">
    <source>
        <dbReference type="Proteomes" id="UP000287519"/>
    </source>
</evidence>
<gene>
    <name evidence="5" type="ORF">Rhow_003009</name>
</gene>
<sequence length="83" mass="9076">MLIGAVFGALSKFPYLWAISTANVMLIAIFAFVNMSLFFSCHNGVWKSFFAEKFPAPVRFTGKAVSNQLGNLLAGLRTRGAGW</sequence>
<organism evidence="5 6">
    <name type="scientific">Rhodococcus wratislaviensis</name>
    <name type="common">Tsukamurella wratislaviensis</name>
    <dbReference type="NCBI Taxonomy" id="44752"/>
    <lineage>
        <taxon>Bacteria</taxon>
        <taxon>Bacillati</taxon>
        <taxon>Actinomycetota</taxon>
        <taxon>Actinomycetes</taxon>
        <taxon>Mycobacteriales</taxon>
        <taxon>Nocardiaceae</taxon>
        <taxon>Rhodococcus</taxon>
    </lineage>
</organism>
<protein>
    <submittedName>
        <fullName evidence="5">Permeases of the major facilitator superfamily</fullName>
    </submittedName>
</protein>
<keyword evidence="4" id="KW-0812">Transmembrane</keyword>
<dbReference type="PANTHER" id="PTHR43045">
    <property type="entry name" value="SHIKIMATE TRANSPORTER"/>
    <property type="match status" value="1"/>
</dbReference>
<dbReference type="RefSeq" id="WP_225858091.1">
    <property type="nucleotide sequence ID" value="NZ_BHYM01000027.1"/>
</dbReference>
<dbReference type="GO" id="GO:0005886">
    <property type="term" value="C:plasma membrane"/>
    <property type="evidence" value="ECO:0007669"/>
    <property type="project" value="UniProtKB-SubCell"/>
</dbReference>
<evidence type="ECO:0000256" key="4">
    <source>
        <dbReference type="SAM" id="Phobius"/>
    </source>
</evidence>
<dbReference type="AlphaFoldDB" id="A0A402C780"/>
<dbReference type="PANTHER" id="PTHR43045:SF1">
    <property type="entry name" value="SHIKIMATE TRANSPORTER"/>
    <property type="match status" value="1"/>
</dbReference>
<evidence type="ECO:0000313" key="5">
    <source>
        <dbReference type="EMBL" id="GCE39485.1"/>
    </source>
</evidence>
<evidence type="ECO:0000256" key="3">
    <source>
        <dbReference type="ARBA" id="ARBA00022475"/>
    </source>
</evidence>
<feature type="transmembrane region" description="Helical" evidence="4">
    <location>
        <begin position="15"/>
        <end position="39"/>
    </location>
</feature>
<keyword evidence="4" id="KW-1133">Transmembrane helix</keyword>
<comment type="caution">
    <text evidence="5">The sequence shown here is derived from an EMBL/GenBank/DDBJ whole genome shotgun (WGS) entry which is preliminary data.</text>
</comment>
<proteinExistence type="predicted"/>